<dbReference type="OrthoDB" id="276323at2759"/>
<accession>A0A9P4VUN7</accession>
<feature type="compositionally biased region" description="Pro residues" evidence="2">
    <location>
        <begin position="453"/>
        <end position="464"/>
    </location>
</feature>
<feature type="region of interest" description="Disordered" evidence="2">
    <location>
        <begin position="451"/>
        <end position="480"/>
    </location>
</feature>
<proteinExistence type="inferred from homology"/>
<comment type="caution">
    <text evidence="3">The sequence shown here is derived from an EMBL/GenBank/DDBJ whole genome shotgun (WGS) entry which is preliminary data.</text>
</comment>
<sequence>AKCFAKADRVPPITRNSLSELDIGAIINNPKLRHDLNFDRELHFRPNLDGEKGKEKKRTEENWLSALVAEIELFRILGAAGYESTPLWNQIREASQPRLPKMFDNVKEILKNLSPEKDHARIDEQFDVPLLMQQIERGICDLVGFAEWLAHLLKAHCAPMRDDSVEEMVRITRKGSETGNAKDLVAGLKQLLDILENMKLDVANHQVRHLRALLIEDTINFEQKYHLHRISRGRINDEFSLSWYLQSKDSHLKENTESVDRPNAVPSPFGIFIHALLKLVTSPDVSQNFPETFSLDDERLRTLRAELHDEVYFEICYAVFKQLLNVIKENGHKPRGEIEATTKRTLRSSLFAILGECTDQGGRSWARNTENVAVELVRRALLICGASYPHRSDALLGEVEQRLLPALSSPFSIAFAEHAEVLEVELSRKVHDLATAQLSASPMALFNNLAIPSAPPPPPPPPVPSAVRPSPSTKPPPPMDRLTEFARRIAHIAVLHWRIWAPMVYL</sequence>
<evidence type="ECO:0000256" key="2">
    <source>
        <dbReference type="SAM" id="MobiDB-lite"/>
    </source>
</evidence>
<feature type="non-terminal residue" evidence="3">
    <location>
        <position position="506"/>
    </location>
</feature>
<dbReference type="GO" id="GO:0010737">
    <property type="term" value="P:protein kinase A signaling"/>
    <property type="evidence" value="ECO:0007669"/>
    <property type="project" value="TreeGrafter"/>
</dbReference>
<gene>
    <name evidence="3" type="ORF">M501DRAFT_920477</name>
</gene>
<dbReference type="Proteomes" id="UP000799429">
    <property type="component" value="Unassembled WGS sequence"/>
</dbReference>
<dbReference type="PANTHER" id="PTHR12832">
    <property type="entry name" value="TESTIS-SPECIFIC PROTEIN PBS13 T-COMPLEX 11"/>
    <property type="match status" value="1"/>
</dbReference>
<dbReference type="AlphaFoldDB" id="A0A9P4VUN7"/>
<organism evidence="3 4">
    <name type="scientific">Patellaria atrata CBS 101060</name>
    <dbReference type="NCBI Taxonomy" id="1346257"/>
    <lineage>
        <taxon>Eukaryota</taxon>
        <taxon>Fungi</taxon>
        <taxon>Dikarya</taxon>
        <taxon>Ascomycota</taxon>
        <taxon>Pezizomycotina</taxon>
        <taxon>Dothideomycetes</taxon>
        <taxon>Dothideomycetes incertae sedis</taxon>
        <taxon>Patellariales</taxon>
        <taxon>Patellariaceae</taxon>
        <taxon>Patellaria</taxon>
    </lineage>
</organism>
<dbReference type="PANTHER" id="PTHR12832:SF11">
    <property type="entry name" value="LD23868P"/>
    <property type="match status" value="1"/>
</dbReference>
<dbReference type="EMBL" id="MU006092">
    <property type="protein sequence ID" value="KAF2840809.1"/>
    <property type="molecule type" value="Genomic_DNA"/>
</dbReference>
<name>A0A9P4VUN7_9PEZI</name>
<dbReference type="InterPro" id="IPR008862">
    <property type="entry name" value="Tcp11"/>
</dbReference>
<evidence type="ECO:0000313" key="4">
    <source>
        <dbReference type="Proteomes" id="UP000799429"/>
    </source>
</evidence>
<protein>
    <submittedName>
        <fullName evidence="3">T-complex 11</fullName>
    </submittedName>
</protein>
<keyword evidence="4" id="KW-1185">Reference proteome</keyword>
<evidence type="ECO:0000313" key="3">
    <source>
        <dbReference type="EMBL" id="KAF2840809.1"/>
    </source>
</evidence>
<dbReference type="Pfam" id="PF05794">
    <property type="entry name" value="Tcp11"/>
    <property type="match status" value="1"/>
</dbReference>
<feature type="non-terminal residue" evidence="3">
    <location>
        <position position="1"/>
    </location>
</feature>
<reference evidence="3" key="1">
    <citation type="journal article" date="2020" name="Stud. Mycol.">
        <title>101 Dothideomycetes genomes: a test case for predicting lifestyles and emergence of pathogens.</title>
        <authorList>
            <person name="Haridas S."/>
            <person name="Albert R."/>
            <person name="Binder M."/>
            <person name="Bloem J."/>
            <person name="Labutti K."/>
            <person name="Salamov A."/>
            <person name="Andreopoulos B."/>
            <person name="Baker S."/>
            <person name="Barry K."/>
            <person name="Bills G."/>
            <person name="Bluhm B."/>
            <person name="Cannon C."/>
            <person name="Castanera R."/>
            <person name="Culley D."/>
            <person name="Daum C."/>
            <person name="Ezra D."/>
            <person name="Gonzalez J."/>
            <person name="Henrissat B."/>
            <person name="Kuo A."/>
            <person name="Liang C."/>
            <person name="Lipzen A."/>
            <person name="Lutzoni F."/>
            <person name="Magnuson J."/>
            <person name="Mondo S."/>
            <person name="Nolan M."/>
            <person name="Ohm R."/>
            <person name="Pangilinan J."/>
            <person name="Park H.-J."/>
            <person name="Ramirez L."/>
            <person name="Alfaro M."/>
            <person name="Sun H."/>
            <person name="Tritt A."/>
            <person name="Yoshinaga Y."/>
            <person name="Zwiers L.-H."/>
            <person name="Turgeon B."/>
            <person name="Goodwin S."/>
            <person name="Spatafora J."/>
            <person name="Crous P."/>
            <person name="Grigoriev I."/>
        </authorList>
    </citation>
    <scope>NUCLEOTIDE SEQUENCE</scope>
    <source>
        <strain evidence="3">CBS 101060</strain>
    </source>
</reference>
<evidence type="ECO:0000256" key="1">
    <source>
        <dbReference type="ARBA" id="ARBA00010954"/>
    </source>
</evidence>
<comment type="similarity">
    <text evidence="1">Belongs to the TCP11 family.</text>
</comment>